<dbReference type="AlphaFoldDB" id="A0A2A5AGB8"/>
<proteinExistence type="predicted"/>
<evidence type="ECO:0008006" key="3">
    <source>
        <dbReference type="Google" id="ProtNLM"/>
    </source>
</evidence>
<sequence>MQFVQTSNKSLTNGAAVVNQYERVKLVAGVLVVAGAVDREIGVMHARGEIGAVSTVILRTSVGTTPMIANAAIASGAVVYGAADGKISPTQAAGAAVIGKALEAASGDGSLIEVLRDAHDNAT</sequence>
<dbReference type="Proteomes" id="UP000218327">
    <property type="component" value="Unassembled WGS sequence"/>
</dbReference>
<dbReference type="Pfam" id="PF09956">
    <property type="entry name" value="Phage_cement_2"/>
    <property type="match status" value="1"/>
</dbReference>
<evidence type="ECO:0000313" key="1">
    <source>
        <dbReference type="EMBL" id="PCJ18334.1"/>
    </source>
</evidence>
<evidence type="ECO:0000313" key="2">
    <source>
        <dbReference type="Proteomes" id="UP000218327"/>
    </source>
</evidence>
<dbReference type="InterPro" id="IPR011231">
    <property type="entry name" value="Phage_VT1-Sakai_H0018"/>
</dbReference>
<organism evidence="1 2">
    <name type="scientific">SAR86 cluster bacterium</name>
    <dbReference type="NCBI Taxonomy" id="2030880"/>
    <lineage>
        <taxon>Bacteria</taxon>
        <taxon>Pseudomonadati</taxon>
        <taxon>Pseudomonadota</taxon>
        <taxon>Gammaproteobacteria</taxon>
        <taxon>SAR86 cluster</taxon>
    </lineage>
</organism>
<protein>
    <recommendedName>
        <fullName evidence="3">DUF2190 domain-containing protein</fullName>
    </recommendedName>
</protein>
<accession>A0A2A5AGB8</accession>
<reference evidence="2" key="1">
    <citation type="submission" date="2017-08" db="EMBL/GenBank/DDBJ databases">
        <title>A dynamic microbial community with high functional redundancy inhabits the cold, oxic subseafloor aquifer.</title>
        <authorList>
            <person name="Tully B.J."/>
            <person name="Wheat C.G."/>
            <person name="Glazer B.T."/>
            <person name="Huber J.A."/>
        </authorList>
    </citation>
    <scope>NUCLEOTIDE SEQUENCE [LARGE SCALE GENOMIC DNA]</scope>
</reference>
<name>A0A2A5AGB8_9GAMM</name>
<gene>
    <name evidence="1" type="ORF">COA96_17090</name>
</gene>
<dbReference type="EMBL" id="NVVJ01000101">
    <property type="protein sequence ID" value="PCJ18334.1"/>
    <property type="molecule type" value="Genomic_DNA"/>
</dbReference>
<comment type="caution">
    <text evidence="1">The sequence shown here is derived from an EMBL/GenBank/DDBJ whole genome shotgun (WGS) entry which is preliminary data.</text>
</comment>